<feature type="compositionally biased region" description="Acidic residues" evidence="1">
    <location>
        <begin position="143"/>
        <end position="157"/>
    </location>
</feature>
<evidence type="ECO:0000256" key="1">
    <source>
        <dbReference type="SAM" id="MobiDB-lite"/>
    </source>
</evidence>
<feature type="region of interest" description="Disordered" evidence="1">
    <location>
        <begin position="143"/>
        <end position="164"/>
    </location>
</feature>
<feature type="region of interest" description="Disordered" evidence="1">
    <location>
        <begin position="464"/>
        <end position="553"/>
    </location>
</feature>
<dbReference type="EMBL" id="ASPP01004121">
    <property type="protein sequence ID" value="ETO32536.1"/>
    <property type="molecule type" value="Genomic_DNA"/>
</dbReference>
<feature type="compositionally biased region" description="Polar residues" evidence="1">
    <location>
        <begin position="519"/>
        <end position="553"/>
    </location>
</feature>
<proteinExistence type="predicted"/>
<gene>
    <name evidence="2" type="ORF">RFI_04581</name>
</gene>
<sequence length="553" mass="62964">MCVLIFFFTYINNNKEHVEEAMSVLRFALTNDTEPEIIEQRRRRIKEKNRHGNNSHNNDGNNKSNYPAISFNLIFFQILHFKKDKKTKNKLTNYVKKNITGDACICCLLSNFLNKCVFIFILGWGGGKKIKKKQQQEDDINESFYEDSNDENEESEDSLSHASKKQKVCEFSGKAPEDGVELSLGDWNFWSSDNGGNKSNVTEASSEDSKGKEKRGTNENENDNKKDKNNLDLLTWTLEEGDEEEEEEEEEEEAIAWAMDIKKEPSTSFLNMLDNSFAFDSNDLQWGTEVDIKSTIVPIVELKGNPLQAERNRTPHISNVMSKLYLFDTEGNNKTIRLWKQHGDGELFLCRQHGTGFVRLNCPITNHFSCKIVGNDRVQFVAPILSDTETSQKDLSSLQNQSSSSSSVKLALYCIRVWPYSLHLPSSFPPPPPFFKNLFISLQPIDSNNVQDIVRFVHTIQAENAPKNQTQNETKAQKQESSKEQPKEQPKGQPKEQSKEQPKAQPKAHPKKQTKEQTKNTPKSQPKSNATNKTGSQNKSKSKNQTQVAPSVK</sequence>
<feature type="compositionally biased region" description="Basic and acidic residues" evidence="1">
    <location>
        <begin position="475"/>
        <end position="502"/>
    </location>
</feature>
<evidence type="ECO:0000313" key="2">
    <source>
        <dbReference type="EMBL" id="ETO32536.1"/>
    </source>
</evidence>
<dbReference type="AlphaFoldDB" id="X6P2S8"/>
<keyword evidence="3" id="KW-1185">Reference proteome</keyword>
<feature type="compositionally biased region" description="Basic and acidic residues" evidence="1">
    <location>
        <begin position="207"/>
        <end position="230"/>
    </location>
</feature>
<organism evidence="2 3">
    <name type="scientific">Reticulomyxa filosa</name>
    <dbReference type="NCBI Taxonomy" id="46433"/>
    <lineage>
        <taxon>Eukaryota</taxon>
        <taxon>Sar</taxon>
        <taxon>Rhizaria</taxon>
        <taxon>Retaria</taxon>
        <taxon>Foraminifera</taxon>
        <taxon>Monothalamids</taxon>
        <taxon>Reticulomyxidae</taxon>
        <taxon>Reticulomyxa</taxon>
    </lineage>
</organism>
<evidence type="ECO:0000313" key="3">
    <source>
        <dbReference type="Proteomes" id="UP000023152"/>
    </source>
</evidence>
<comment type="caution">
    <text evidence="2">The sequence shown here is derived from an EMBL/GenBank/DDBJ whole genome shotgun (WGS) entry which is preliminary data.</text>
</comment>
<accession>X6P2S8</accession>
<feature type="compositionally biased region" description="Polar residues" evidence="1">
    <location>
        <begin position="193"/>
        <end position="204"/>
    </location>
</feature>
<feature type="region of interest" description="Disordered" evidence="1">
    <location>
        <begin position="193"/>
        <end position="232"/>
    </location>
</feature>
<protein>
    <submittedName>
        <fullName evidence="2">Penicillin-binding protein 2</fullName>
    </submittedName>
</protein>
<reference evidence="2 3" key="1">
    <citation type="journal article" date="2013" name="Curr. Biol.">
        <title>The Genome of the Foraminiferan Reticulomyxa filosa.</title>
        <authorList>
            <person name="Glockner G."/>
            <person name="Hulsmann N."/>
            <person name="Schleicher M."/>
            <person name="Noegel A.A."/>
            <person name="Eichinger L."/>
            <person name="Gallinger C."/>
            <person name="Pawlowski J."/>
            <person name="Sierra R."/>
            <person name="Euteneuer U."/>
            <person name="Pillet L."/>
            <person name="Moustafa A."/>
            <person name="Platzer M."/>
            <person name="Groth M."/>
            <person name="Szafranski K."/>
            <person name="Schliwa M."/>
        </authorList>
    </citation>
    <scope>NUCLEOTIDE SEQUENCE [LARGE SCALE GENOMIC DNA]</scope>
</reference>
<name>X6P2S8_RETFI</name>
<dbReference type="Proteomes" id="UP000023152">
    <property type="component" value="Unassembled WGS sequence"/>
</dbReference>